<dbReference type="SUPFAM" id="SSF47336">
    <property type="entry name" value="ACP-like"/>
    <property type="match status" value="1"/>
</dbReference>
<dbReference type="SMART" id="SM00823">
    <property type="entry name" value="PKS_PP"/>
    <property type="match status" value="1"/>
</dbReference>
<evidence type="ECO:0000313" key="5">
    <source>
        <dbReference type="Proteomes" id="UP000669887"/>
    </source>
</evidence>
<dbReference type="RefSeq" id="WP_151498719.1">
    <property type="nucleotide sequence ID" value="NZ_JAGFVQ010000003.1"/>
</dbReference>
<organism evidence="4 5">
    <name type="scientific">Micromonospora tulbaghiae</name>
    <dbReference type="NCBI Taxonomy" id="479978"/>
    <lineage>
        <taxon>Bacteria</taxon>
        <taxon>Bacillati</taxon>
        <taxon>Actinomycetota</taxon>
        <taxon>Actinomycetes</taxon>
        <taxon>Micromonosporales</taxon>
        <taxon>Micromonosporaceae</taxon>
        <taxon>Micromonospora</taxon>
    </lineage>
</organism>
<dbReference type="InterPro" id="IPR020806">
    <property type="entry name" value="PKS_PP-bd"/>
</dbReference>
<keyword evidence="1" id="KW-0596">Phosphopantetheine</keyword>
<proteinExistence type="predicted"/>
<sequence>MTAVAPTRAEVERILREVITSILPGLPPEAVTGDRHLRDLGADSVDRVEIIIAVTVRLGVDVPLSTFSDTPDIDRMVDQLVEASRR</sequence>
<dbReference type="Pfam" id="PF00550">
    <property type="entry name" value="PP-binding"/>
    <property type="match status" value="1"/>
</dbReference>
<dbReference type="EMBL" id="JAGFVQ010000003">
    <property type="protein sequence ID" value="MBO4139080.1"/>
    <property type="molecule type" value="Genomic_DNA"/>
</dbReference>
<name>A0AAW4JGD1_9ACTN</name>
<comment type="caution">
    <text evidence="4">The sequence shown here is derived from an EMBL/GenBank/DDBJ whole genome shotgun (WGS) entry which is preliminary data.</text>
</comment>
<dbReference type="Gene3D" id="1.10.1200.10">
    <property type="entry name" value="ACP-like"/>
    <property type="match status" value="1"/>
</dbReference>
<dbReference type="Proteomes" id="UP000669887">
    <property type="component" value="Unassembled WGS sequence"/>
</dbReference>
<feature type="domain" description="Carrier" evidence="3">
    <location>
        <begin position="9"/>
        <end position="84"/>
    </location>
</feature>
<dbReference type="PROSITE" id="PS50075">
    <property type="entry name" value="CARRIER"/>
    <property type="match status" value="1"/>
</dbReference>
<evidence type="ECO:0000259" key="3">
    <source>
        <dbReference type="PROSITE" id="PS50075"/>
    </source>
</evidence>
<protein>
    <submittedName>
        <fullName evidence="4">Acyl carrier protein</fullName>
    </submittedName>
</protein>
<accession>A0AAW4JGD1</accession>
<evidence type="ECO:0000256" key="2">
    <source>
        <dbReference type="ARBA" id="ARBA00022553"/>
    </source>
</evidence>
<gene>
    <name evidence="4" type="ORF">J5U46_02775</name>
</gene>
<evidence type="ECO:0000313" key="4">
    <source>
        <dbReference type="EMBL" id="MBO4139080.1"/>
    </source>
</evidence>
<reference evidence="4" key="1">
    <citation type="submission" date="2021-03" db="EMBL/GenBank/DDBJ databases">
        <title>X isolated from Micromonospora tulbaghiae.</title>
        <authorList>
            <person name="Stennett H.L."/>
        </authorList>
    </citation>
    <scope>NUCLEOTIDE SEQUENCE</scope>
    <source>
        <strain evidence="4">28M1-20</strain>
    </source>
</reference>
<evidence type="ECO:0000256" key="1">
    <source>
        <dbReference type="ARBA" id="ARBA00022450"/>
    </source>
</evidence>
<dbReference type="InterPro" id="IPR009081">
    <property type="entry name" value="PP-bd_ACP"/>
</dbReference>
<keyword evidence="2" id="KW-0597">Phosphoprotein</keyword>
<dbReference type="InterPro" id="IPR036736">
    <property type="entry name" value="ACP-like_sf"/>
</dbReference>
<dbReference type="AlphaFoldDB" id="A0AAW4JGD1"/>
<dbReference type="GO" id="GO:0031177">
    <property type="term" value="F:phosphopantetheine binding"/>
    <property type="evidence" value="ECO:0007669"/>
    <property type="project" value="InterPro"/>
</dbReference>